<keyword evidence="5" id="KW-1185">Reference proteome</keyword>
<evidence type="ECO:0000313" key="4">
    <source>
        <dbReference type="EMBL" id="KAF2743615.1"/>
    </source>
</evidence>
<sequence length="368" mass="41368">MGSDVELSFKTSLSILAFLTIGWYNVAELTVWIQVFFKRYSGLYYYSLLVATWGVFFHGLGTFFKLYRISDNYVANTVIAYVGWIMMVTGQSIVLCSRLHLVVHARWKRWILCMIIVDGTILHTITGVLTFLTNLHSGDPNPWKGPYAIVERIQIAVFFLQEVILSGIYIWKTSVMLKDEGPLFENGRHGRRNQGRRVLIHNIVVNILVIALDATILILQYSGLYDIQTAYKGAVYSIKLKMEFSILNELMNLVKGNQSDATPSRSSKANPGNRTGNRSGVRDVTLTSHTAHCTGAYSRMDDGSTSTPDDIKLTRLENGRVLRTTTTEIHYETTEDAESLDIGAGKTGFRRSSSSEMYIIDRDDSGCV</sequence>
<feature type="compositionally biased region" description="Polar residues" evidence="1">
    <location>
        <begin position="257"/>
        <end position="278"/>
    </location>
</feature>
<organism evidence="4 5">
    <name type="scientific">Sporormia fimetaria CBS 119925</name>
    <dbReference type="NCBI Taxonomy" id="1340428"/>
    <lineage>
        <taxon>Eukaryota</taxon>
        <taxon>Fungi</taxon>
        <taxon>Dikarya</taxon>
        <taxon>Ascomycota</taxon>
        <taxon>Pezizomycotina</taxon>
        <taxon>Dothideomycetes</taxon>
        <taxon>Pleosporomycetidae</taxon>
        <taxon>Pleosporales</taxon>
        <taxon>Sporormiaceae</taxon>
        <taxon>Sporormia</taxon>
    </lineage>
</organism>
<evidence type="ECO:0000259" key="3">
    <source>
        <dbReference type="Pfam" id="PF24802"/>
    </source>
</evidence>
<dbReference type="InterPro" id="IPR056120">
    <property type="entry name" value="DUF7703"/>
</dbReference>
<dbReference type="Proteomes" id="UP000799440">
    <property type="component" value="Unassembled WGS sequence"/>
</dbReference>
<name>A0A6A6UZK7_9PLEO</name>
<dbReference type="PANTHER" id="PTHR37013:SF3">
    <property type="entry name" value="INTEGRAL MEMBRANE PROTEIN (AFU_ORTHOLOGUE AFUA_1G05950)"/>
    <property type="match status" value="1"/>
</dbReference>
<dbReference type="OrthoDB" id="405906at2759"/>
<accession>A0A6A6UZK7</accession>
<feature type="region of interest" description="Disordered" evidence="1">
    <location>
        <begin position="257"/>
        <end position="284"/>
    </location>
</feature>
<feature type="transmembrane region" description="Helical" evidence="2">
    <location>
        <begin position="43"/>
        <end position="66"/>
    </location>
</feature>
<evidence type="ECO:0000256" key="1">
    <source>
        <dbReference type="SAM" id="MobiDB-lite"/>
    </source>
</evidence>
<keyword evidence="2" id="KW-0812">Transmembrane</keyword>
<feature type="domain" description="DUF7703" evidence="3">
    <location>
        <begin position="8"/>
        <end position="256"/>
    </location>
</feature>
<feature type="transmembrane region" description="Helical" evidence="2">
    <location>
        <begin position="198"/>
        <end position="219"/>
    </location>
</feature>
<keyword evidence="2" id="KW-1133">Transmembrane helix</keyword>
<keyword evidence="2" id="KW-0472">Membrane</keyword>
<feature type="transmembrane region" description="Helical" evidence="2">
    <location>
        <begin position="153"/>
        <end position="171"/>
    </location>
</feature>
<dbReference type="Pfam" id="PF24802">
    <property type="entry name" value="DUF7703"/>
    <property type="match status" value="1"/>
</dbReference>
<proteinExistence type="predicted"/>
<dbReference type="AlphaFoldDB" id="A0A6A6UZK7"/>
<reference evidence="4" key="1">
    <citation type="journal article" date="2020" name="Stud. Mycol.">
        <title>101 Dothideomycetes genomes: a test case for predicting lifestyles and emergence of pathogens.</title>
        <authorList>
            <person name="Haridas S."/>
            <person name="Albert R."/>
            <person name="Binder M."/>
            <person name="Bloem J."/>
            <person name="Labutti K."/>
            <person name="Salamov A."/>
            <person name="Andreopoulos B."/>
            <person name="Baker S."/>
            <person name="Barry K."/>
            <person name="Bills G."/>
            <person name="Bluhm B."/>
            <person name="Cannon C."/>
            <person name="Castanera R."/>
            <person name="Culley D."/>
            <person name="Daum C."/>
            <person name="Ezra D."/>
            <person name="Gonzalez J."/>
            <person name="Henrissat B."/>
            <person name="Kuo A."/>
            <person name="Liang C."/>
            <person name="Lipzen A."/>
            <person name="Lutzoni F."/>
            <person name="Magnuson J."/>
            <person name="Mondo S."/>
            <person name="Nolan M."/>
            <person name="Ohm R."/>
            <person name="Pangilinan J."/>
            <person name="Park H.-J."/>
            <person name="Ramirez L."/>
            <person name="Alfaro M."/>
            <person name="Sun H."/>
            <person name="Tritt A."/>
            <person name="Yoshinaga Y."/>
            <person name="Zwiers L.-H."/>
            <person name="Turgeon B."/>
            <person name="Goodwin S."/>
            <person name="Spatafora J."/>
            <person name="Crous P."/>
            <person name="Grigoriev I."/>
        </authorList>
    </citation>
    <scope>NUCLEOTIDE SEQUENCE</scope>
    <source>
        <strain evidence="4">CBS 119925</strain>
    </source>
</reference>
<feature type="transmembrane region" description="Helical" evidence="2">
    <location>
        <begin position="12"/>
        <end position="31"/>
    </location>
</feature>
<dbReference type="PANTHER" id="PTHR37013">
    <property type="entry name" value="INTEGRAL MEMBRANE PROTEIN (AFU_ORTHOLOGUE AFUA_1G05950)-RELATED"/>
    <property type="match status" value="1"/>
</dbReference>
<protein>
    <recommendedName>
        <fullName evidence="3">DUF7703 domain-containing protein</fullName>
    </recommendedName>
</protein>
<dbReference type="EMBL" id="MU006595">
    <property type="protein sequence ID" value="KAF2743615.1"/>
    <property type="molecule type" value="Genomic_DNA"/>
</dbReference>
<feature type="transmembrane region" description="Helical" evidence="2">
    <location>
        <begin position="111"/>
        <end position="133"/>
    </location>
</feature>
<gene>
    <name evidence="4" type="ORF">M011DRAFT_410148</name>
</gene>
<evidence type="ECO:0000256" key="2">
    <source>
        <dbReference type="SAM" id="Phobius"/>
    </source>
</evidence>
<feature type="transmembrane region" description="Helical" evidence="2">
    <location>
        <begin position="78"/>
        <end position="99"/>
    </location>
</feature>
<evidence type="ECO:0000313" key="5">
    <source>
        <dbReference type="Proteomes" id="UP000799440"/>
    </source>
</evidence>